<evidence type="ECO:0000256" key="1">
    <source>
        <dbReference type="SAM" id="MobiDB-lite"/>
    </source>
</evidence>
<dbReference type="SUPFAM" id="SSF51445">
    <property type="entry name" value="(Trans)glycosidases"/>
    <property type="match status" value="1"/>
</dbReference>
<sequence length="439" mass="49126">MKKNIIKRVLSLFVVVLFALSLAVGCNTNSKGNDSSTQGTGTENAGQKDNKDLQGTVNQESKNNEGASEDGDQNQGANPDETKPEDQDGDGETTDIPDKSNVPSIRDMKVKALYLTGWTAGIDEKLQHFIELAKTTEINAYVVDIKDDDGLVSYKSNIPAVQEINGWTNKYNVEKVIKAFHDNGIPVIGRLVCFNDPYASSKRTEMAIKHVNGGLWRDPNKNQTWLNPYSEEAWKYIVDIAKEAVELGFDEIQFDYVRFPDGKRSTMNFGNPGIEKYEAINRFLEYARKEIPAEIPISADVFGIILESPGDTEDIGQYLELVGKDNVDVICPMVYPSHYAVGQIVNNVTFAKPDLDPYGVVYNSLVKGKTRIAAVEGYKAKVRPYLQDFTASWLGKGYYQEYGAEQVRQQKKAVYDAGYEEWILWDPKNTYSEAALEKE</sequence>
<keyword evidence="5" id="KW-1185">Reference proteome</keyword>
<evidence type="ECO:0000259" key="3">
    <source>
        <dbReference type="Pfam" id="PF13200"/>
    </source>
</evidence>
<name>A0A2K2FA24_9CLOT</name>
<feature type="region of interest" description="Disordered" evidence="1">
    <location>
        <begin position="28"/>
        <end position="102"/>
    </location>
</feature>
<dbReference type="InterPro" id="IPR017853">
    <property type="entry name" value="GH"/>
</dbReference>
<keyword evidence="2" id="KW-0732">Signal</keyword>
<dbReference type="Gene3D" id="3.20.20.80">
    <property type="entry name" value="Glycosidases"/>
    <property type="match status" value="1"/>
</dbReference>
<dbReference type="OrthoDB" id="9774125at2"/>
<dbReference type="AlphaFoldDB" id="A0A2K2FA24"/>
<feature type="domain" description="DUF4015" evidence="3">
    <location>
        <begin position="112"/>
        <end position="431"/>
    </location>
</feature>
<evidence type="ECO:0000313" key="4">
    <source>
        <dbReference type="EMBL" id="PNT96822.1"/>
    </source>
</evidence>
<reference evidence="4 5" key="1">
    <citation type="submission" date="2017-06" db="EMBL/GenBank/DDBJ databases">
        <title>Investigating the central metabolism of Clostridium thermosuccinogenes.</title>
        <authorList>
            <person name="Koendjbiharie J.G."/>
            <person name="van Kranenburg R."/>
        </authorList>
    </citation>
    <scope>NUCLEOTIDE SEQUENCE [LARGE SCALE GENOMIC DNA]</scope>
    <source>
        <strain evidence="4 5">DSM 5806</strain>
    </source>
</reference>
<evidence type="ECO:0000313" key="5">
    <source>
        <dbReference type="Proteomes" id="UP000236151"/>
    </source>
</evidence>
<dbReference type="EMBL" id="NIOJ01000044">
    <property type="protein sequence ID" value="PNT96822.1"/>
    <property type="molecule type" value="Genomic_DNA"/>
</dbReference>
<feature type="chain" id="PRO_5038750602" evidence="2">
    <location>
        <begin position="24"/>
        <end position="439"/>
    </location>
</feature>
<evidence type="ECO:0000256" key="2">
    <source>
        <dbReference type="SAM" id="SignalP"/>
    </source>
</evidence>
<gene>
    <name evidence="4" type="ORF">CDQ84_14550</name>
</gene>
<dbReference type="Pfam" id="PF13200">
    <property type="entry name" value="DUF4015"/>
    <property type="match status" value="1"/>
</dbReference>
<feature type="compositionally biased region" description="Polar residues" evidence="1">
    <location>
        <begin position="53"/>
        <end position="66"/>
    </location>
</feature>
<feature type="compositionally biased region" description="Polar residues" evidence="1">
    <location>
        <begin position="28"/>
        <end position="45"/>
    </location>
</feature>
<dbReference type="KEGG" id="cthd:CDO33_08150"/>
<protein>
    <submittedName>
        <fullName evidence="4">GTP-binding protein</fullName>
    </submittedName>
</protein>
<dbReference type="InterPro" id="IPR025275">
    <property type="entry name" value="DUF4015"/>
</dbReference>
<dbReference type="Proteomes" id="UP000236151">
    <property type="component" value="Unassembled WGS sequence"/>
</dbReference>
<comment type="caution">
    <text evidence="4">The sequence shown here is derived from an EMBL/GenBank/DDBJ whole genome shotgun (WGS) entry which is preliminary data.</text>
</comment>
<accession>A0A2K2FA24</accession>
<organism evidence="4 5">
    <name type="scientific">Clostridium thermosuccinogenes</name>
    <dbReference type="NCBI Taxonomy" id="84032"/>
    <lineage>
        <taxon>Bacteria</taxon>
        <taxon>Bacillati</taxon>
        <taxon>Bacillota</taxon>
        <taxon>Clostridia</taxon>
        <taxon>Eubacteriales</taxon>
        <taxon>Clostridiaceae</taxon>
        <taxon>Clostridium</taxon>
    </lineage>
</organism>
<feature type="signal peptide" evidence="2">
    <location>
        <begin position="1"/>
        <end position="23"/>
    </location>
</feature>
<dbReference type="PROSITE" id="PS51257">
    <property type="entry name" value="PROKAR_LIPOPROTEIN"/>
    <property type="match status" value="1"/>
</dbReference>
<dbReference type="RefSeq" id="WP_103082462.1">
    <property type="nucleotide sequence ID" value="NZ_CP021850.1"/>
</dbReference>
<proteinExistence type="predicted"/>